<dbReference type="SMART" id="SM00382">
    <property type="entry name" value="AAA"/>
    <property type="match status" value="1"/>
</dbReference>
<sequence>MDAARDIQAVVSLRRNSRSIWWRGDEMLSCSSSMESELDDDEALRWATLEKLPTRHRVHHAIVHPLEDAGQQQQPGLVDVAGLGPRERRALLERLVRVTDDDHERFLVKLKRRLERVGIEMPTIEVRFEHLEVEAEVRVGSSGLPTLLNWVTNTLDEVAAALHLARSKKRTMPILQDVSGIIKPRRMTLLLGPPGSGKTSLLLALAGRLDKHLKVSGRVTYNGHGMEEFEPQKTAAYISQHDSHIAQMTVRETLAFSARCQGVGSRFHMLTELLRREKAANIKPDTDASAVGTQHADVVTDYILKVLGLEICADIMIGNELIRGISGGQRKRVTTGEMLVGPARTLFMDEISTGLDSSTTFQVVNSIRQSIHVLGGTAIISLLQPPPETYNLFDDILLLSDGHIVYQGPRQDVLDFFESVGFRCPGRKGVADFLQEVTSAKDQKQYWARSDEPYIFVPAKDFAAAFKSFHTGRALANELAVPFDKSKSHPAALTSTSYRVTWKELLKANISREILLIKRNSFVYMFRVFQLTLVSLIAMTVFFRTNMKHDSATSGHRDLRFYPAWAFTIPSCIVKIPITFVEAGVYVSLTYYVIGFDPNISRFVKQYLLMMGVGQMATSLFRFIGGATRDIVLAYSVSSFITLACMVFSGFLLTRDKMKKYWIWAYWICPLMYAQNALSVNEMFGHNWDKTMNKTASDETMGVLVLKSRGVFPEAKWYWIGFGALLGFMVLFDTFFTLALTFLSPHGKRQRTISEDNLKGKLADVKNEIPDGKYITSGNRHPKGMSNKIVIEMSENDSGPIQKGMVLPFVPLSLSFDNIRYSVAMPEEMKAQGVAHDHLRLLNDVSGSFRPGVLTALMGVSGAGKTTLMDVLAGRKTGGRIEGNICISGYPKNQETFARVSGYCEQNDIHSPHVTVYESLRFSAWLRLPNDLDSNTRKVSPFLLAIASTTGSPDATSQRLSLPAHERALRSRPRPHPRPRARGAPPQSVSQHSSPNPSDSAEVLARLNQDEVFTWLKSLDAAYAYLVREGRKSARLKSLDAADAYSSKLADWELAISGKNPDKIGLLL</sequence>
<organism evidence="14 15">
    <name type="scientific">Eragrostis curvula</name>
    <name type="common">weeping love grass</name>
    <dbReference type="NCBI Taxonomy" id="38414"/>
    <lineage>
        <taxon>Eukaryota</taxon>
        <taxon>Viridiplantae</taxon>
        <taxon>Streptophyta</taxon>
        <taxon>Embryophyta</taxon>
        <taxon>Tracheophyta</taxon>
        <taxon>Spermatophyta</taxon>
        <taxon>Magnoliopsida</taxon>
        <taxon>Liliopsida</taxon>
        <taxon>Poales</taxon>
        <taxon>Poaceae</taxon>
        <taxon>PACMAD clade</taxon>
        <taxon>Chloridoideae</taxon>
        <taxon>Eragrostideae</taxon>
        <taxon>Eragrostidinae</taxon>
        <taxon>Eragrostis</taxon>
    </lineage>
</organism>
<dbReference type="InterPro" id="IPR003439">
    <property type="entry name" value="ABC_transporter-like_ATP-bd"/>
</dbReference>
<comment type="caution">
    <text evidence="14">The sequence shown here is derived from an EMBL/GenBank/DDBJ whole genome shotgun (WGS) entry which is preliminary data.</text>
</comment>
<dbReference type="GO" id="GO:0005524">
    <property type="term" value="F:ATP binding"/>
    <property type="evidence" value="ECO:0007669"/>
    <property type="project" value="UniProtKB-KW"/>
</dbReference>
<dbReference type="InterPro" id="IPR013525">
    <property type="entry name" value="ABC2_TM"/>
</dbReference>
<evidence type="ECO:0000256" key="8">
    <source>
        <dbReference type="ARBA" id="ARBA00022989"/>
    </source>
</evidence>
<proteinExistence type="inferred from homology"/>
<evidence type="ECO:0000256" key="5">
    <source>
        <dbReference type="ARBA" id="ARBA00022737"/>
    </source>
</evidence>
<dbReference type="CDD" id="cd03233">
    <property type="entry name" value="ABCG_PDR_domain1"/>
    <property type="match status" value="1"/>
</dbReference>
<dbReference type="Gene3D" id="3.40.50.300">
    <property type="entry name" value="P-loop containing nucleotide triphosphate hydrolases"/>
    <property type="match status" value="2"/>
</dbReference>
<keyword evidence="4 12" id="KW-0812">Transmembrane</keyword>
<evidence type="ECO:0000256" key="2">
    <source>
        <dbReference type="ARBA" id="ARBA00006012"/>
    </source>
</evidence>
<keyword evidence="7" id="KW-0067">ATP-binding</keyword>
<dbReference type="EMBL" id="RWGY01000039">
    <property type="protein sequence ID" value="TVU10999.1"/>
    <property type="molecule type" value="Genomic_DNA"/>
</dbReference>
<dbReference type="Proteomes" id="UP000324897">
    <property type="component" value="Chromosome 3"/>
</dbReference>
<comment type="function">
    <text evidence="10">May be a general defense protein.</text>
</comment>
<dbReference type="InterPro" id="IPR027417">
    <property type="entry name" value="P-loop_NTPase"/>
</dbReference>
<dbReference type="Pfam" id="PF01061">
    <property type="entry name" value="ABC2_membrane"/>
    <property type="match status" value="1"/>
</dbReference>
<dbReference type="GO" id="GO:0016887">
    <property type="term" value="F:ATP hydrolysis activity"/>
    <property type="evidence" value="ECO:0007669"/>
    <property type="project" value="InterPro"/>
</dbReference>
<dbReference type="OrthoDB" id="66620at2759"/>
<feature type="compositionally biased region" description="Polar residues" evidence="11">
    <location>
        <begin position="987"/>
        <end position="999"/>
    </location>
</feature>
<keyword evidence="8 12" id="KW-1133">Transmembrane helix</keyword>
<feature type="transmembrane region" description="Helical" evidence="12">
    <location>
        <begin position="522"/>
        <end position="544"/>
    </location>
</feature>
<evidence type="ECO:0000256" key="10">
    <source>
        <dbReference type="ARBA" id="ARBA00037747"/>
    </source>
</evidence>
<dbReference type="AlphaFoldDB" id="A0A5J9THZ6"/>
<dbReference type="PROSITE" id="PS50893">
    <property type="entry name" value="ABC_TRANSPORTER_2"/>
    <property type="match status" value="1"/>
</dbReference>
<evidence type="ECO:0000256" key="9">
    <source>
        <dbReference type="ARBA" id="ARBA00023136"/>
    </source>
</evidence>
<evidence type="ECO:0000256" key="1">
    <source>
        <dbReference type="ARBA" id="ARBA00004141"/>
    </source>
</evidence>
<feature type="non-terminal residue" evidence="14">
    <location>
        <position position="1"/>
    </location>
</feature>
<protein>
    <recommendedName>
        <fullName evidence="13">ABC transporter domain-containing protein</fullName>
    </recommendedName>
</protein>
<dbReference type="InterPro" id="IPR029481">
    <property type="entry name" value="ABC_trans_N"/>
</dbReference>
<dbReference type="InterPro" id="IPR013581">
    <property type="entry name" value="PDR_assoc"/>
</dbReference>
<dbReference type="FunFam" id="3.40.50.300:FF:003489">
    <property type="entry name" value="ABC transporter G family member 39"/>
    <property type="match status" value="1"/>
</dbReference>
<feature type="transmembrane region" description="Helical" evidence="12">
    <location>
        <begin position="606"/>
        <end position="625"/>
    </location>
</feature>
<reference evidence="14 15" key="1">
    <citation type="journal article" date="2019" name="Sci. Rep.">
        <title>A high-quality genome of Eragrostis curvula grass provides insights into Poaceae evolution and supports new strategies to enhance forage quality.</title>
        <authorList>
            <person name="Carballo J."/>
            <person name="Santos B.A.C.M."/>
            <person name="Zappacosta D."/>
            <person name="Garbus I."/>
            <person name="Selva J.P."/>
            <person name="Gallo C.A."/>
            <person name="Diaz A."/>
            <person name="Albertini E."/>
            <person name="Caccamo M."/>
            <person name="Echenique V."/>
        </authorList>
    </citation>
    <scope>NUCLEOTIDE SEQUENCE [LARGE SCALE GENOMIC DNA]</scope>
    <source>
        <strain evidence="15">cv. Victoria</strain>
        <tissue evidence="14">Leaf</tissue>
    </source>
</reference>
<evidence type="ECO:0000313" key="14">
    <source>
        <dbReference type="EMBL" id="TVU10999.1"/>
    </source>
</evidence>
<dbReference type="PANTHER" id="PTHR48040:SF35">
    <property type="entry name" value="ABC TRANSPORTER G FAMILY MEMBER 39-LIKE"/>
    <property type="match status" value="1"/>
</dbReference>
<feature type="transmembrane region" description="Helical" evidence="12">
    <location>
        <begin position="717"/>
        <end position="743"/>
    </location>
</feature>
<name>A0A5J9THZ6_9POAL</name>
<feature type="transmembrane region" description="Helical" evidence="12">
    <location>
        <begin position="631"/>
        <end position="654"/>
    </location>
</feature>
<keyword evidence="9 12" id="KW-0472">Membrane</keyword>
<comment type="similarity">
    <text evidence="2">Belongs to the ABC transporter superfamily. ABCG family. PDR (TC 3.A.1.205) subfamily.</text>
</comment>
<comment type="subcellular location">
    <subcellularLocation>
        <location evidence="1">Membrane</location>
        <topology evidence="1">Multi-pass membrane protein</topology>
    </subcellularLocation>
</comment>
<evidence type="ECO:0000259" key="13">
    <source>
        <dbReference type="PROSITE" id="PS50893"/>
    </source>
</evidence>
<keyword evidence="3" id="KW-0813">Transport</keyword>
<dbReference type="PANTHER" id="PTHR48040">
    <property type="entry name" value="PLEIOTROPIC DRUG RESISTANCE PROTEIN 1-LIKE ISOFORM X1"/>
    <property type="match status" value="1"/>
</dbReference>
<dbReference type="FunFam" id="3.40.50.300:FF:000179">
    <property type="entry name" value="ABC transporter G family member 34"/>
    <property type="match status" value="1"/>
</dbReference>
<accession>A0A5J9THZ6</accession>
<dbReference type="Pfam" id="PF08370">
    <property type="entry name" value="PDR_assoc"/>
    <property type="match status" value="1"/>
</dbReference>
<dbReference type="InterPro" id="IPR034001">
    <property type="entry name" value="ABCG_PDR_1"/>
</dbReference>
<evidence type="ECO:0000256" key="3">
    <source>
        <dbReference type="ARBA" id="ARBA00022448"/>
    </source>
</evidence>
<evidence type="ECO:0000256" key="7">
    <source>
        <dbReference type="ARBA" id="ARBA00022840"/>
    </source>
</evidence>
<feature type="compositionally biased region" description="Polar residues" evidence="11">
    <location>
        <begin position="951"/>
        <end position="960"/>
    </location>
</feature>
<dbReference type="Gramene" id="TVU10999">
    <property type="protein sequence ID" value="TVU10999"/>
    <property type="gene ID" value="EJB05_44557"/>
</dbReference>
<evidence type="ECO:0000256" key="11">
    <source>
        <dbReference type="SAM" id="MobiDB-lite"/>
    </source>
</evidence>
<feature type="compositionally biased region" description="Basic residues" evidence="11">
    <location>
        <begin position="970"/>
        <end position="981"/>
    </location>
</feature>
<dbReference type="InterPro" id="IPR003593">
    <property type="entry name" value="AAA+_ATPase"/>
</dbReference>
<dbReference type="Pfam" id="PF14510">
    <property type="entry name" value="ABC_trans_N"/>
    <property type="match status" value="1"/>
</dbReference>
<evidence type="ECO:0000256" key="12">
    <source>
        <dbReference type="SAM" id="Phobius"/>
    </source>
</evidence>
<evidence type="ECO:0000313" key="15">
    <source>
        <dbReference type="Proteomes" id="UP000324897"/>
    </source>
</evidence>
<dbReference type="GO" id="GO:0016020">
    <property type="term" value="C:membrane"/>
    <property type="evidence" value="ECO:0007669"/>
    <property type="project" value="UniProtKB-SubCell"/>
</dbReference>
<keyword evidence="15" id="KW-1185">Reference proteome</keyword>
<feature type="transmembrane region" description="Helical" evidence="12">
    <location>
        <begin position="564"/>
        <end position="594"/>
    </location>
</feature>
<feature type="domain" description="ABC transporter" evidence="13">
    <location>
        <begin position="159"/>
        <end position="426"/>
    </location>
</feature>
<dbReference type="SUPFAM" id="SSF52540">
    <property type="entry name" value="P-loop containing nucleoside triphosphate hydrolases"/>
    <property type="match status" value="2"/>
</dbReference>
<dbReference type="GO" id="GO:0140359">
    <property type="term" value="F:ABC-type transporter activity"/>
    <property type="evidence" value="ECO:0007669"/>
    <property type="project" value="InterPro"/>
</dbReference>
<evidence type="ECO:0000256" key="6">
    <source>
        <dbReference type="ARBA" id="ARBA00022741"/>
    </source>
</evidence>
<evidence type="ECO:0000256" key="4">
    <source>
        <dbReference type="ARBA" id="ARBA00022692"/>
    </source>
</evidence>
<gene>
    <name evidence="14" type="ORF">EJB05_44557</name>
</gene>
<keyword evidence="5" id="KW-0677">Repeat</keyword>
<feature type="region of interest" description="Disordered" evidence="11">
    <location>
        <begin position="951"/>
        <end position="1001"/>
    </location>
</feature>
<dbReference type="Pfam" id="PF00005">
    <property type="entry name" value="ABC_tran"/>
    <property type="match status" value="2"/>
</dbReference>
<feature type="transmembrane region" description="Helical" evidence="12">
    <location>
        <begin position="661"/>
        <end position="678"/>
    </location>
</feature>
<keyword evidence="6" id="KW-0547">Nucleotide-binding</keyword>